<name>A0ABU9TQM6_9GAMM</name>
<reference evidence="3 4" key="1">
    <citation type="submission" date="2024-03" db="EMBL/GenBank/DDBJ databases">
        <title>Community enrichment and isolation of bacterial strains for fucoidan degradation.</title>
        <authorList>
            <person name="Sichert A."/>
        </authorList>
    </citation>
    <scope>NUCLEOTIDE SEQUENCE [LARGE SCALE GENOMIC DNA]</scope>
    <source>
        <strain evidence="3 4">AS76</strain>
    </source>
</reference>
<dbReference type="InterPro" id="IPR051316">
    <property type="entry name" value="Zinc-reg_GTPase_activator"/>
</dbReference>
<keyword evidence="4" id="KW-1185">Reference proteome</keyword>
<dbReference type="InterPro" id="IPR003495">
    <property type="entry name" value="CobW/HypB/UreG_nucleotide-bd"/>
</dbReference>
<feature type="domain" description="CobW C-terminal" evidence="2">
    <location>
        <begin position="254"/>
        <end position="337"/>
    </location>
</feature>
<dbReference type="InterPro" id="IPR027417">
    <property type="entry name" value="P-loop_NTPase"/>
</dbReference>
<dbReference type="Pfam" id="PF07683">
    <property type="entry name" value="CobW_C"/>
    <property type="match status" value="1"/>
</dbReference>
<evidence type="ECO:0000256" key="1">
    <source>
        <dbReference type="ARBA" id="ARBA00045658"/>
    </source>
</evidence>
<dbReference type="Pfam" id="PF02492">
    <property type="entry name" value="cobW"/>
    <property type="match status" value="1"/>
</dbReference>
<proteinExistence type="predicted"/>
<comment type="caution">
    <text evidence="3">The sequence shown here is derived from an EMBL/GenBank/DDBJ whole genome shotgun (WGS) entry which is preliminary data.</text>
</comment>
<evidence type="ECO:0000313" key="4">
    <source>
        <dbReference type="Proteomes" id="UP001449225"/>
    </source>
</evidence>
<accession>A0ABU9TQM6</accession>
<dbReference type="Proteomes" id="UP001449225">
    <property type="component" value="Unassembled WGS sequence"/>
</dbReference>
<comment type="function">
    <text evidence="1">Zinc chaperone that directly transfers zinc cofactor to target proteins, thereby activating them. Zinc is transferred from the CXCC motif in the GTPase domain to the zinc binding site in target proteins in a process requiring GTP hydrolysis.</text>
</comment>
<evidence type="ECO:0000313" key="3">
    <source>
        <dbReference type="EMBL" id="MEM5536021.1"/>
    </source>
</evidence>
<sequence length="342" mass="37522">MSKLANIPTNIITGFLGVGKTTAINSLLAQKPADETWAILVNEFGQIGIDQAVMENQTEGVAIKELAGGCICCALGPALTSTLALLLRRSKPDRLLIEPTGIGHPAGIIDTLQNDNFKEVLDLRSVICLLDPRALDNPEVISNPTFQDQINLADVIVLNKIDLASEAQTSFAEERSNSLFPPKQAVVKSIAGQISLSLLDLIRKDECQALFPDAHTIPNQAEHPTAPQAQPLFQLQPKAGLPLSKEGSNHGLYSCGWVFNKSDIFIADKLIPYLQSLPNIQRIKGVFHTQEGWVLYNQAINETTVSPITYRRDSRVEIITTRAFEKDEIQQKLIDCLHISTQ</sequence>
<dbReference type="SMART" id="SM00833">
    <property type="entry name" value="CobW_C"/>
    <property type="match status" value="1"/>
</dbReference>
<dbReference type="EMBL" id="JBBMRA010000004">
    <property type="protein sequence ID" value="MEM5536021.1"/>
    <property type="molecule type" value="Genomic_DNA"/>
</dbReference>
<dbReference type="SUPFAM" id="SSF52540">
    <property type="entry name" value="P-loop containing nucleoside triphosphate hydrolases"/>
    <property type="match status" value="1"/>
</dbReference>
<dbReference type="RefSeq" id="WP_342854058.1">
    <property type="nucleotide sequence ID" value="NZ_JBBMRA010000004.1"/>
</dbReference>
<dbReference type="InterPro" id="IPR011629">
    <property type="entry name" value="CobW-like_C"/>
</dbReference>
<evidence type="ECO:0000259" key="2">
    <source>
        <dbReference type="SMART" id="SM00833"/>
    </source>
</evidence>
<gene>
    <name evidence="3" type="ORF">WNY58_06410</name>
</gene>
<dbReference type="PANTHER" id="PTHR13748">
    <property type="entry name" value="COBW-RELATED"/>
    <property type="match status" value="1"/>
</dbReference>
<dbReference type="CDD" id="cd03112">
    <property type="entry name" value="CobW-like"/>
    <property type="match status" value="1"/>
</dbReference>
<protein>
    <submittedName>
        <fullName evidence="3">GTP-binding protein</fullName>
    </submittedName>
</protein>
<organism evidence="3 4">
    <name type="scientific">Neptuniibacter pectenicola</name>
    <dbReference type="NCBI Taxonomy" id="1806669"/>
    <lineage>
        <taxon>Bacteria</taxon>
        <taxon>Pseudomonadati</taxon>
        <taxon>Pseudomonadota</taxon>
        <taxon>Gammaproteobacteria</taxon>
        <taxon>Oceanospirillales</taxon>
        <taxon>Oceanospirillaceae</taxon>
        <taxon>Neptuniibacter</taxon>
    </lineage>
</organism>
<dbReference type="Gene3D" id="3.40.50.300">
    <property type="entry name" value="P-loop containing nucleotide triphosphate hydrolases"/>
    <property type="match status" value="1"/>
</dbReference>
<dbReference type="PANTHER" id="PTHR13748:SF46">
    <property type="entry name" value="ZINC CHAPERONE YEIR"/>
    <property type="match status" value="1"/>
</dbReference>